<dbReference type="SUPFAM" id="SSF50129">
    <property type="entry name" value="GroES-like"/>
    <property type="match status" value="1"/>
</dbReference>
<organism evidence="3 4">
    <name type="scientific">Candidatus Hakubella thermalkaliphila</name>
    <dbReference type="NCBI Taxonomy" id="2754717"/>
    <lineage>
        <taxon>Bacteria</taxon>
        <taxon>Bacillati</taxon>
        <taxon>Actinomycetota</taxon>
        <taxon>Actinomycetota incertae sedis</taxon>
        <taxon>Candidatus Hakubellales</taxon>
        <taxon>Candidatus Hakubellaceae</taxon>
        <taxon>Candidatus Hakubella</taxon>
    </lineage>
</organism>
<reference evidence="3 4" key="1">
    <citation type="journal article" date="2020" name="Front. Microbiol.">
        <title>Single-cell genomics of novel Actinobacteria with the Wood-Ljungdahl pathway discovered in a serpentinizing system.</title>
        <authorList>
            <person name="Merino N."/>
            <person name="Kawai M."/>
            <person name="Boyd E.S."/>
            <person name="Colman D.R."/>
            <person name="McGlynn S.E."/>
            <person name="Nealson K.H."/>
            <person name="Kurokawa K."/>
            <person name="Hongoh Y."/>
        </authorList>
    </citation>
    <scope>NUCLEOTIDE SEQUENCE [LARGE SCALE GENOMIC DNA]</scope>
    <source>
        <strain evidence="3 4">S47</strain>
    </source>
</reference>
<feature type="domain" description="Alcohol dehydrogenase-like N-terminal" evidence="2">
    <location>
        <begin position="26"/>
        <end position="65"/>
    </location>
</feature>
<dbReference type="GO" id="GO:0016491">
    <property type="term" value="F:oxidoreductase activity"/>
    <property type="evidence" value="ECO:0007669"/>
    <property type="project" value="UniProtKB-KW"/>
</dbReference>
<accession>A0A6V8QBL7</accession>
<dbReference type="InterPro" id="IPR013154">
    <property type="entry name" value="ADH-like_N"/>
</dbReference>
<dbReference type="Gene3D" id="3.90.180.10">
    <property type="entry name" value="Medium-chain alcohol dehydrogenases, catalytic domain"/>
    <property type="match status" value="1"/>
</dbReference>
<evidence type="ECO:0000256" key="1">
    <source>
        <dbReference type="ARBA" id="ARBA00023002"/>
    </source>
</evidence>
<dbReference type="Pfam" id="PF08240">
    <property type="entry name" value="ADH_N"/>
    <property type="match status" value="1"/>
</dbReference>
<comment type="caution">
    <text evidence="3">The sequence shown here is derived from an EMBL/GenBank/DDBJ whole genome shotgun (WGS) entry which is preliminary data.</text>
</comment>
<protein>
    <submittedName>
        <fullName evidence="3">L-iditol 2-dehydrogenase</fullName>
    </submittedName>
</protein>
<dbReference type="AlphaFoldDB" id="A0A6V8QBL7"/>
<dbReference type="RefSeq" id="WP_176236479.1">
    <property type="nucleotide sequence ID" value="NZ_BLSD01000421.1"/>
</dbReference>
<evidence type="ECO:0000259" key="2">
    <source>
        <dbReference type="Pfam" id="PF08240"/>
    </source>
</evidence>
<dbReference type="InterPro" id="IPR011032">
    <property type="entry name" value="GroES-like_sf"/>
</dbReference>
<dbReference type="PANTHER" id="PTHR43401:SF2">
    <property type="entry name" value="L-THREONINE 3-DEHYDROGENASE"/>
    <property type="match status" value="1"/>
</dbReference>
<proteinExistence type="predicted"/>
<evidence type="ECO:0000313" key="4">
    <source>
        <dbReference type="Proteomes" id="UP000569018"/>
    </source>
</evidence>
<name>A0A6V8QBL7_9ACTN</name>
<keyword evidence="1" id="KW-0560">Oxidoreductase</keyword>
<feature type="non-terminal residue" evidence="3">
    <location>
        <position position="66"/>
    </location>
</feature>
<sequence>MKAAVLQNLGNMEFTEVEDPKCEAEGLVVKVMASAICGTDLKIYRHGHAWITLPWILGHENAGVVA</sequence>
<dbReference type="InterPro" id="IPR050129">
    <property type="entry name" value="Zn_alcohol_dh"/>
</dbReference>
<dbReference type="Proteomes" id="UP000569018">
    <property type="component" value="Unassembled WGS sequence"/>
</dbReference>
<dbReference type="EMBL" id="BLSD01000421">
    <property type="protein sequence ID" value="GFP40726.1"/>
    <property type="molecule type" value="Genomic_DNA"/>
</dbReference>
<dbReference type="PANTHER" id="PTHR43401">
    <property type="entry name" value="L-THREONINE 3-DEHYDROGENASE"/>
    <property type="match status" value="1"/>
</dbReference>
<gene>
    <name evidence="3" type="ORF">HKBW3S47_02423</name>
</gene>
<evidence type="ECO:0000313" key="3">
    <source>
        <dbReference type="EMBL" id="GFP40726.1"/>
    </source>
</evidence>